<evidence type="ECO:0000313" key="3">
    <source>
        <dbReference type="EMBL" id="KAF9606544.1"/>
    </source>
</evidence>
<dbReference type="GO" id="GO:0009451">
    <property type="term" value="P:RNA modification"/>
    <property type="evidence" value="ECO:0007669"/>
    <property type="project" value="InterPro"/>
</dbReference>
<dbReference type="Proteomes" id="UP000631114">
    <property type="component" value="Unassembled WGS sequence"/>
</dbReference>
<name>A0A835HXE9_9MAGN</name>
<dbReference type="OrthoDB" id="9990610at2759"/>
<dbReference type="InterPro" id="IPR046960">
    <property type="entry name" value="PPR_At4g14850-like_plant"/>
</dbReference>
<proteinExistence type="predicted"/>
<reference evidence="3 4" key="1">
    <citation type="submission" date="2020-10" db="EMBL/GenBank/DDBJ databases">
        <title>The Coptis chinensis genome and diversification of protoberbering-type alkaloids.</title>
        <authorList>
            <person name="Wang B."/>
            <person name="Shu S."/>
            <person name="Song C."/>
            <person name="Liu Y."/>
        </authorList>
    </citation>
    <scope>NUCLEOTIDE SEQUENCE [LARGE SCALE GENOMIC DNA]</scope>
    <source>
        <strain evidence="3">HL-2020</strain>
        <tissue evidence="3">Leaf</tissue>
    </source>
</reference>
<feature type="chain" id="PRO_5032885093" description="Pentatricopeptide repeat-containing protein" evidence="2">
    <location>
        <begin position="25"/>
        <end position="167"/>
    </location>
</feature>
<dbReference type="PANTHER" id="PTHR24015">
    <property type="entry name" value="OS07G0578800 PROTEIN-RELATED"/>
    <property type="match status" value="1"/>
</dbReference>
<accession>A0A835HXE9</accession>
<keyword evidence="4" id="KW-1185">Reference proteome</keyword>
<dbReference type="InterPro" id="IPR011990">
    <property type="entry name" value="TPR-like_helical_dom_sf"/>
</dbReference>
<dbReference type="Pfam" id="PF01535">
    <property type="entry name" value="PPR"/>
    <property type="match status" value="1"/>
</dbReference>
<keyword evidence="1" id="KW-0677">Repeat</keyword>
<protein>
    <recommendedName>
        <fullName evidence="5">Pentatricopeptide repeat-containing protein</fullName>
    </recommendedName>
</protein>
<organism evidence="3 4">
    <name type="scientific">Coptis chinensis</name>
    <dbReference type="NCBI Taxonomy" id="261450"/>
    <lineage>
        <taxon>Eukaryota</taxon>
        <taxon>Viridiplantae</taxon>
        <taxon>Streptophyta</taxon>
        <taxon>Embryophyta</taxon>
        <taxon>Tracheophyta</taxon>
        <taxon>Spermatophyta</taxon>
        <taxon>Magnoliopsida</taxon>
        <taxon>Ranunculales</taxon>
        <taxon>Ranunculaceae</taxon>
        <taxon>Coptidoideae</taxon>
        <taxon>Coptis</taxon>
    </lineage>
</organism>
<evidence type="ECO:0008006" key="5">
    <source>
        <dbReference type="Google" id="ProtNLM"/>
    </source>
</evidence>
<gene>
    <name evidence="3" type="ORF">IFM89_026157</name>
</gene>
<dbReference type="EMBL" id="JADFTS010000005">
    <property type="protein sequence ID" value="KAF9606544.1"/>
    <property type="molecule type" value="Genomic_DNA"/>
</dbReference>
<dbReference type="Gene3D" id="1.25.40.10">
    <property type="entry name" value="Tetratricopeptide repeat domain"/>
    <property type="match status" value="1"/>
</dbReference>
<dbReference type="GO" id="GO:0003723">
    <property type="term" value="F:RNA binding"/>
    <property type="evidence" value="ECO:0007669"/>
    <property type="project" value="InterPro"/>
</dbReference>
<evidence type="ECO:0000313" key="4">
    <source>
        <dbReference type="Proteomes" id="UP000631114"/>
    </source>
</evidence>
<dbReference type="PANTHER" id="PTHR24015:SF548">
    <property type="entry name" value="OS08G0340900 PROTEIN"/>
    <property type="match status" value="1"/>
</dbReference>
<evidence type="ECO:0000256" key="1">
    <source>
        <dbReference type="ARBA" id="ARBA00022737"/>
    </source>
</evidence>
<dbReference type="InterPro" id="IPR002885">
    <property type="entry name" value="PPR_rpt"/>
</dbReference>
<evidence type="ECO:0000256" key="2">
    <source>
        <dbReference type="SAM" id="SignalP"/>
    </source>
</evidence>
<keyword evidence="2" id="KW-0732">Signal</keyword>
<dbReference type="AlphaFoldDB" id="A0A835HXE9"/>
<feature type="signal peptide" evidence="2">
    <location>
        <begin position="1"/>
        <end position="24"/>
    </location>
</feature>
<sequence length="167" mass="18272">MKKERDLVPSRVTFLGLLLACGQARDLDMGKSIHGHLVHSGLVSDFCLGTSVIDMFSKCGEAECAGIILDEELHGKSLVSWNSLLTGYSQNRCDLEAVFLFQRMLWDVKPDSITIANVIPACARLADMQMIKLVHLIIIEKGLDLDSDVDLATSMVDAYGKCLATSI</sequence>
<comment type="caution">
    <text evidence="3">The sequence shown here is derived from an EMBL/GenBank/DDBJ whole genome shotgun (WGS) entry which is preliminary data.</text>
</comment>